<feature type="compositionally biased region" description="Pro residues" evidence="10">
    <location>
        <begin position="1411"/>
        <end position="1420"/>
    </location>
</feature>
<gene>
    <name evidence="14" type="ORF">SmJEL517_g02628</name>
</gene>
<feature type="region of interest" description="Disordered" evidence="10">
    <location>
        <begin position="1554"/>
        <end position="1629"/>
    </location>
</feature>
<keyword evidence="15" id="KW-1185">Reference proteome</keyword>
<comment type="subcellular location">
    <subcellularLocation>
        <location evidence="1">Nucleus</location>
    </subcellularLocation>
</comment>
<reference evidence="14 15" key="1">
    <citation type="journal article" date="2019" name="Sci. Rep.">
        <title>Comparative genomics of chytrid fungi reveal insights into the obligate biotrophic and pathogenic lifestyle of Synchytrium endobioticum.</title>
        <authorList>
            <person name="van de Vossenberg B.T.L.H."/>
            <person name="Warris S."/>
            <person name="Nguyen H.D.T."/>
            <person name="van Gent-Pelzer M.P.E."/>
            <person name="Joly D.L."/>
            <person name="van de Geest H.C."/>
            <person name="Bonants P.J.M."/>
            <person name="Smith D.S."/>
            <person name="Levesque C.A."/>
            <person name="van der Lee T.A.J."/>
        </authorList>
    </citation>
    <scope>NUCLEOTIDE SEQUENCE [LARGE SCALE GENOMIC DNA]</scope>
    <source>
        <strain evidence="14 15">JEL517</strain>
    </source>
</reference>
<evidence type="ECO:0000313" key="15">
    <source>
        <dbReference type="Proteomes" id="UP000319731"/>
    </source>
</evidence>
<feature type="domain" description="PHD-type" evidence="11">
    <location>
        <begin position="57"/>
        <end position="122"/>
    </location>
</feature>
<feature type="compositionally biased region" description="Low complexity" evidence="10">
    <location>
        <begin position="10"/>
        <end position="21"/>
    </location>
</feature>
<dbReference type="InterPro" id="IPR016197">
    <property type="entry name" value="Chromo-like_dom_sf"/>
</dbReference>
<feature type="region of interest" description="Disordered" evidence="10">
    <location>
        <begin position="1289"/>
        <end position="1336"/>
    </location>
</feature>
<keyword evidence="4 9" id="KW-0863">Zinc-finger</keyword>
<feature type="domain" description="Helicase C-terminal" evidence="13">
    <location>
        <begin position="795"/>
        <end position="954"/>
    </location>
</feature>
<dbReference type="InterPro" id="IPR000330">
    <property type="entry name" value="SNF2_N"/>
</dbReference>
<evidence type="ECO:0000256" key="3">
    <source>
        <dbReference type="ARBA" id="ARBA00022741"/>
    </source>
</evidence>
<evidence type="ECO:0000259" key="13">
    <source>
        <dbReference type="PROSITE" id="PS51194"/>
    </source>
</evidence>
<feature type="compositionally biased region" description="Polar residues" evidence="10">
    <location>
        <begin position="1610"/>
        <end position="1626"/>
    </location>
</feature>
<feature type="region of interest" description="Disordered" evidence="10">
    <location>
        <begin position="1056"/>
        <end position="1197"/>
    </location>
</feature>
<dbReference type="GeneID" id="42003853"/>
<dbReference type="STRING" id="1806994.A0A507C1E5"/>
<dbReference type="GO" id="GO:0042393">
    <property type="term" value="F:histone binding"/>
    <property type="evidence" value="ECO:0007669"/>
    <property type="project" value="TreeGrafter"/>
</dbReference>
<evidence type="ECO:0000256" key="4">
    <source>
        <dbReference type="ARBA" id="ARBA00022771"/>
    </source>
</evidence>
<feature type="compositionally biased region" description="Low complexity" evidence="10">
    <location>
        <begin position="1706"/>
        <end position="1742"/>
    </location>
</feature>
<feature type="domain" description="Helicase ATP-binding" evidence="12">
    <location>
        <begin position="486"/>
        <end position="658"/>
    </location>
</feature>
<dbReference type="GO" id="GO:0016887">
    <property type="term" value="F:ATP hydrolysis activity"/>
    <property type="evidence" value="ECO:0007669"/>
    <property type="project" value="TreeGrafter"/>
</dbReference>
<dbReference type="PROSITE" id="PS51194">
    <property type="entry name" value="HELICASE_CTER"/>
    <property type="match status" value="1"/>
</dbReference>
<evidence type="ECO:0000256" key="8">
    <source>
        <dbReference type="ARBA" id="ARBA00023242"/>
    </source>
</evidence>
<dbReference type="PROSITE" id="PS50016">
    <property type="entry name" value="ZF_PHD_2"/>
    <property type="match status" value="1"/>
</dbReference>
<dbReference type="SUPFAM" id="SSF54160">
    <property type="entry name" value="Chromo domain-like"/>
    <property type="match status" value="1"/>
</dbReference>
<feature type="region of interest" description="Disordered" evidence="10">
    <location>
        <begin position="1491"/>
        <end position="1537"/>
    </location>
</feature>
<keyword evidence="6" id="KW-0862">Zinc</keyword>
<evidence type="ECO:0000256" key="2">
    <source>
        <dbReference type="ARBA" id="ARBA00022723"/>
    </source>
</evidence>
<dbReference type="Pfam" id="PF00176">
    <property type="entry name" value="SNF2-rel_dom"/>
    <property type="match status" value="1"/>
</dbReference>
<comment type="caution">
    <text evidence="14">The sequence shown here is derived from an EMBL/GenBank/DDBJ whole genome shotgun (WGS) entry which is preliminary data.</text>
</comment>
<dbReference type="GO" id="GO:0005634">
    <property type="term" value="C:nucleus"/>
    <property type="evidence" value="ECO:0007669"/>
    <property type="project" value="UniProtKB-SubCell"/>
</dbReference>
<dbReference type="SMART" id="SM00487">
    <property type="entry name" value="DEXDc"/>
    <property type="match status" value="1"/>
</dbReference>
<feature type="compositionally biased region" description="Low complexity" evidence="10">
    <location>
        <begin position="1188"/>
        <end position="1197"/>
    </location>
</feature>
<evidence type="ECO:0000313" key="14">
    <source>
        <dbReference type="EMBL" id="TPX34927.1"/>
    </source>
</evidence>
<evidence type="ECO:0000259" key="12">
    <source>
        <dbReference type="PROSITE" id="PS51192"/>
    </source>
</evidence>
<dbReference type="EMBL" id="QEAO01000011">
    <property type="protein sequence ID" value="TPX34927.1"/>
    <property type="molecule type" value="Genomic_DNA"/>
</dbReference>
<evidence type="ECO:0000256" key="1">
    <source>
        <dbReference type="ARBA" id="ARBA00004123"/>
    </source>
</evidence>
<dbReference type="SMART" id="SM00490">
    <property type="entry name" value="HELICc"/>
    <property type="match status" value="1"/>
</dbReference>
<dbReference type="GO" id="GO:0008270">
    <property type="term" value="F:zinc ion binding"/>
    <property type="evidence" value="ECO:0007669"/>
    <property type="project" value="UniProtKB-KW"/>
</dbReference>
<dbReference type="Gene3D" id="3.40.50.300">
    <property type="entry name" value="P-loop containing nucleotide triphosphate hydrolases"/>
    <property type="match status" value="1"/>
</dbReference>
<organism evidence="14 15">
    <name type="scientific">Synchytrium microbalum</name>
    <dbReference type="NCBI Taxonomy" id="1806994"/>
    <lineage>
        <taxon>Eukaryota</taxon>
        <taxon>Fungi</taxon>
        <taxon>Fungi incertae sedis</taxon>
        <taxon>Chytridiomycota</taxon>
        <taxon>Chytridiomycota incertae sedis</taxon>
        <taxon>Chytridiomycetes</taxon>
        <taxon>Synchytriales</taxon>
        <taxon>Synchytriaceae</taxon>
        <taxon>Synchytrium</taxon>
    </lineage>
</organism>
<dbReference type="InterPro" id="IPR001650">
    <property type="entry name" value="Helicase_C-like"/>
</dbReference>
<dbReference type="InterPro" id="IPR019787">
    <property type="entry name" value="Znf_PHD-finger"/>
</dbReference>
<dbReference type="SUPFAM" id="SSF52540">
    <property type="entry name" value="P-loop containing nucleoside triphosphate hydrolases"/>
    <property type="match status" value="2"/>
</dbReference>
<keyword evidence="5" id="KW-0378">Hydrolase</keyword>
<keyword evidence="7" id="KW-0067">ATP-binding</keyword>
<feature type="compositionally biased region" description="Polar residues" evidence="10">
    <location>
        <begin position="1496"/>
        <end position="1506"/>
    </location>
</feature>
<evidence type="ECO:0000259" key="11">
    <source>
        <dbReference type="PROSITE" id="PS50016"/>
    </source>
</evidence>
<dbReference type="InterPro" id="IPR014001">
    <property type="entry name" value="Helicase_ATP-bd"/>
</dbReference>
<dbReference type="PROSITE" id="PS51192">
    <property type="entry name" value="HELICASE_ATP_BIND_1"/>
    <property type="match status" value="1"/>
</dbReference>
<dbReference type="RefSeq" id="XP_031025565.1">
    <property type="nucleotide sequence ID" value="XM_031168556.1"/>
</dbReference>
<dbReference type="GO" id="GO:0140658">
    <property type="term" value="F:ATP-dependent chromatin remodeler activity"/>
    <property type="evidence" value="ECO:0007669"/>
    <property type="project" value="TreeGrafter"/>
</dbReference>
<dbReference type="GO" id="GO:0003682">
    <property type="term" value="F:chromatin binding"/>
    <property type="evidence" value="ECO:0007669"/>
    <property type="project" value="TreeGrafter"/>
</dbReference>
<feature type="compositionally biased region" description="Basic residues" evidence="10">
    <location>
        <begin position="1098"/>
        <end position="1108"/>
    </location>
</feature>
<sequence length="1762" mass="194625">MDHENPSSESYQQSDDGSNYSDNDDDRASPILEGSSDIEMDDVDVRTRAMLDPKLHYKFCSKCGPDYTYRPSKRDADLEADPGPLWPCNTCTASMHENCITKSKRSKSTKPPNYTCQQCTKKGIVLCELCDRVDPPSKAVKLLGSELPNDSDTLFLRCERCVSTFHSSCLLQAIWPNDERAVKTLGKMKRGHKCHECLEYDVVIETVYTYRDVVTSPVKVDDISDEEDEVVKEDGKAGIVGDDDVTIVDQNSASATASSSKKATVDALQSKATLNTPQSTREYYCKFEGFPWRFATWLPEKWIKKVADRKLLAFHRQIAIQEAESAASKSNLPRHQIQKHPIPGDIPIPQEWLFIDRVVDVTFAKGYSVHQALALPTGQAANALPYVESMKVVWSGASGLRAYSDINTSVENYWTDLKTTDPKLNRNLRDAYRNWIRRQKIPGEALHYLAKQRLLPRQSFHPIEATPEYIGNPLKDYQIEGVNWLLYNWWHNRSSIIADEMGLGKTVQVLTCLSILENEFKKFPFLIVVPSSTLGHWQRELKEWAPRLDVTMYAGDEPTRKLIAQYEIFGGSLKAKNICCHVVLTSYESILRDANKFASIKWEVVVADEGHRIKNDESKGFSRLTDSIQSKHRILMTGTPLQNNLKELYTLMSFLDPIKFPVGERADTIWEKEYLDLTPDVVTQLHDDLKPYFLRRTKDVVLKDLPPKIEMFVPVGMSREQKVLYKAVLTNSYGSLRGMESKLKAGSLQNILMQLRKVVAHPYLLNAPPDENDLRDTNPAEAHRRHVMASGKLVLLQKVLRVLRKEGHRVLIFSQFRMALDEIETFLIGEGYLYGRMDGTTVVSSRQRLIDDFNDPQSDQFAFLLTTRAGGVGVNLTGADTVILYDADWNPHCDLQAMARSHRIGQTKPVFVYKLFTAGCVEERIVQVCKRKMVLDEVIVESMEKEKLSKDAISGIIRFGAEALFSENENVNENTAIYDDAAVDKLLHREFFLEELRNRKEDPEKELNQNNAFSFAKVWTLDPIVDEDLAAAAPNGEIIDTNPDPAFWDRVLQGQRDETGRNSSEVVDLEYKNDSTDPNEMDYVPDDDMDDGSGGASKRSRRLKRRVAVKPISYTESNELDSSPAAGRKRKAGFGRTAADDEDFAGVASPQSDAAAEFDHHDEDDEDDFEHSLKKNKKKSKLVKQELARQQQNEQQQYDRGQYIIFSDEITAPEALPRVNMYVDNASQAGLRGVAVPPVERKATIKKPKATPLQNMPLPVVAASGRATLPLPSRWNDAAGRQYQADFMNNARQTDLGRASTMAPPPTRAYPSPVLQQMQAQPGPSAATKKGKAPQNNKVEQLKRNGKPNGHSSPPTVAPELATMLQSLSREELADYHAQMTNGTLTAAELKKLMKVRVAELQAFSSSSSLPPSPAAPSIPPNHASPNIVPGRLNTNIASIPSGSNSHINSLQTSPLVAPMPVGWAYPPVAAPVRSLQNIPGVNGPVDPNYRRTASPGVSSNAASSGTVAPPPTAVNPPVTMTDRNQTHAPPPTAVKPPTTMIVNHPTAPHFAVVNNGSQPSMTILNQPARRPSQPPPKISQQPSSIRTPQPPASSLRRIEPATAVYNHGLRNTGSTGVNTTITPTQPDGVMITSPESRFSFLSSLASSSNPVMPQPGVNGRMGGIVVIPGPRIAGPGPDVGGGGSADSPFRGSSRMQAPVNGGSGSSSNGPIIQPQQRAAQQDAAHSQTSPLQTSQQPPKSLVGKAAKAALVIDLVSSDEDE</sequence>
<evidence type="ECO:0000256" key="9">
    <source>
        <dbReference type="PROSITE-ProRule" id="PRU00146"/>
    </source>
</evidence>
<keyword evidence="3" id="KW-0547">Nucleotide-binding</keyword>
<dbReference type="InterPro" id="IPR038718">
    <property type="entry name" value="SNF2-like_sf"/>
</dbReference>
<dbReference type="GO" id="GO:0005524">
    <property type="term" value="F:ATP binding"/>
    <property type="evidence" value="ECO:0007669"/>
    <property type="project" value="UniProtKB-KW"/>
</dbReference>
<dbReference type="Pfam" id="PF00271">
    <property type="entry name" value="Helicase_C"/>
    <property type="match status" value="1"/>
</dbReference>
<feature type="compositionally biased region" description="Acidic residues" evidence="10">
    <location>
        <begin position="1077"/>
        <end position="1091"/>
    </location>
</feature>
<evidence type="ECO:0000256" key="6">
    <source>
        <dbReference type="ARBA" id="ARBA00022833"/>
    </source>
</evidence>
<dbReference type="OrthoDB" id="5857104at2759"/>
<keyword evidence="2" id="KW-0479">Metal-binding</keyword>
<name>A0A507C1E5_9FUNG</name>
<evidence type="ECO:0000256" key="5">
    <source>
        <dbReference type="ARBA" id="ARBA00022801"/>
    </source>
</evidence>
<dbReference type="GO" id="GO:0003677">
    <property type="term" value="F:DNA binding"/>
    <property type="evidence" value="ECO:0007669"/>
    <property type="project" value="TreeGrafter"/>
</dbReference>
<proteinExistence type="predicted"/>
<dbReference type="InterPro" id="IPR049730">
    <property type="entry name" value="SNF2/RAD54-like_C"/>
</dbReference>
<feature type="region of interest" description="Disordered" evidence="10">
    <location>
        <begin position="1405"/>
        <end position="1429"/>
    </location>
</feature>
<feature type="compositionally biased region" description="Polar residues" evidence="10">
    <location>
        <begin position="1555"/>
        <end position="1566"/>
    </location>
</feature>
<evidence type="ECO:0000256" key="7">
    <source>
        <dbReference type="ARBA" id="ARBA00022840"/>
    </source>
</evidence>
<protein>
    <submittedName>
        <fullName evidence="14">Uncharacterized protein</fullName>
    </submittedName>
</protein>
<keyword evidence="8" id="KW-0539">Nucleus</keyword>
<dbReference type="Gene3D" id="3.40.50.10810">
    <property type="entry name" value="Tandem AAA-ATPase domain"/>
    <property type="match status" value="1"/>
</dbReference>
<dbReference type="Proteomes" id="UP000319731">
    <property type="component" value="Unassembled WGS sequence"/>
</dbReference>
<feature type="region of interest" description="Disordered" evidence="10">
    <location>
        <begin position="1670"/>
        <end position="1743"/>
    </location>
</feature>
<dbReference type="PANTHER" id="PTHR45623">
    <property type="entry name" value="CHROMODOMAIN-HELICASE-DNA-BINDING PROTEIN 3-RELATED-RELATED"/>
    <property type="match status" value="1"/>
</dbReference>
<dbReference type="PANTHER" id="PTHR45623:SF17">
    <property type="entry name" value="CHROMODOMAIN-HELICASE-DNA-BINDING PROTEIN 3-RELATED"/>
    <property type="match status" value="1"/>
</dbReference>
<dbReference type="InterPro" id="IPR027417">
    <property type="entry name" value="P-loop_NTPase"/>
</dbReference>
<accession>A0A507C1E5</accession>
<dbReference type="GO" id="GO:0000785">
    <property type="term" value="C:chromatin"/>
    <property type="evidence" value="ECO:0007669"/>
    <property type="project" value="TreeGrafter"/>
</dbReference>
<feature type="region of interest" description="Disordered" evidence="10">
    <location>
        <begin position="1"/>
        <end position="40"/>
    </location>
</feature>
<evidence type="ECO:0000256" key="10">
    <source>
        <dbReference type="SAM" id="MobiDB-lite"/>
    </source>
</evidence>
<dbReference type="CDD" id="cd18793">
    <property type="entry name" value="SF2_C_SNF"/>
    <property type="match status" value="1"/>
</dbReference>